<gene>
    <name evidence="4" type="ORF">BRI6_2616</name>
    <name evidence="5" type="ORF">BRI9_2672</name>
    <name evidence="6" type="ORF">IVO3_2671</name>
    <name evidence="7" type="ORF">RAN7_2644</name>
</gene>
<dbReference type="InterPro" id="IPR020012">
    <property type="entry name" value="LysM_FimV"/>
</dbReference>
<protein>
    <submittedName>
        <fullName evidence="6">ATPases involved in chromosome partitioning-like</fullName>
    </submittedName>
</protein>
<feature type="domain" description="FimV N-terminal" evidence="3">
    <location>
        <begin position="37"/>
        <end position="134"/>
    </location>
</feature>
<evidence type="ECO:0000313" key="5">
    <source>
        <dbReference type="EMBL" id="VFR65106.1"/>
    </source>
</evidence>
<evidence type="ECO:0000256" key="1">
    <source>
        <dbReference type="SAM" id="MobiDB-lite"/>
    </source>
</evidence>
<dbReference type="EMBL" id="CAADII010000007">
    <property type="protein sequence ID" value="VFR53073.1"/>
    <property type="molecule type" value="Genomic_DNA"/>
</dbReference>
<keyword evidence="2" id="KW-0812">Transmembrane</keyword>
<dbReference type="EMBL" id="CAADIK010000012">
    <property type="protein sequence ID" value="VFR65106.1"/>
    <property type="molecule type" value="Genomic_DNA"/>
</dbReference>
<dbReference type="EMBL" id="CAADIP010000031">
    <property type="protein sequence ID" value="VFR92365.1"/>
    <property type="molecule type" value="Genomic_DNA"/>
</dbReference>
<dbReference type="Gene3D" id="3.10.350.10">
    <property type="entry name" value="LysM domain"/>
    <property type="match status" value="1"/>
</dbReference>
<feature type="transmembrane region" description="Helical" evidence="2">
    <location>
        <begin position="522"/>
        <end position="541"/>
    </location>
</feature>
<feature type="compositionally biased region" description="Gly residues" evidence="1">
    <location>
        <begin position="356"/>
        <end position="367"/>
    </location>
</feature>
<feature type="compositionally biased region" description="Acidic residues" evidence="1">
    <location>
        <begin position="551"/>
        <end position="561"/>
    </location>
</feature>
<feature type="compositionally biased region" description="Low complexity" evidence="1">
    <location>
        <begin position="436"/>
        <end position="476"/>
    </location>
</feature>
<feature type="compositionally biased region" description="Low complexity" evidence="1">
    <location>
        <begin position="368"/>
        <end position="391"/>
    </location>
</feature>
<feature type="compositionally biased region" description="Low complexity" evidence="1">
    <location>
        <begin position="407"/>
        <end position="428"/>
    </location>
</feature>
<evidence type="ECO:0000259" key="3">
    <source>
        <dbReference type="Pfam" id="PF25800"/>
    </source>
</evidence>
<feature type="region of interest" description="Disordered" evidence="1">
    <location>
        <begin position="407"/>
        <end position="512"/>
    </location>
</feature>
<dbReference type="InterPro" id="IPR036779">
    <property type="entry name" value="LysM_dom_sf"/>
</dbReference>
<feature type="compositionally biased region" description="Low complexity" evidence="1">
    <location>
        <begin position="269"/>
        <end position="285"/>
    </location>
</feature>
<name>A0A484V0S6_9ZZZZ</name>
<evidence type="ECO:0000313" key="6">
    <source>
        <dbReference type="EMBL" id="VFR92365.1"/>
    </source>
</evidence>
<reference evidence="6" key="1">
    <citation type="submission" date="2019-03" db="EMBL/GenBank/DDBJ databases">
        <authorList>
            <person name="Danneels B."/>
        </authorList>
    </citation>
    <scope>NUCLEOTIDE SEQUENCE</scope>
</reference>
<feature type="region of interest" description="Disordered" evidence="1">
    <location>
        <begin position="547"/>
        <end position="566"/>
    </location>
</feature>
<dbReference type="CDD" id="cd00118">
    <property type="entry name" value="LysM"/>
    <property type="match status" value="1"/>
</dbReference>
<organism evidence="6">
    <name type="scientific">plant metagenome</name>
    <dbReference type="NCBI Taxonomy" id="1297885"/>
    <lineage>
        <taxon>unclassified sequences</taxon>
        <taxon>metagenomes</taxon>
        <taxon>organismal metagenomes</taxon>
    </lineage>
</organism>
<dbReference type="InterPro" id="IPR018392">
    <property type="entry name" value="LysM"/>
</dbReference>
<accession>A0A484V0S6</accession>
<dbReference type="InterPro" id="IPR057840">
    <property type="entry name" value="FimV_N"/>
</dbReference>
<keyword evidence="2" id="KW-1133">Transmembrane helix</keyword>
<proteinExistence type="predicted"/>
<dbReference type="Pfam" id="PF25800">
    <property type="entry name" value="FimV_N"/>
    <property type="match status" value="1"/>
</dbReference>
<feature type="compositionally biased region" description="Gly residues" evidence="1">
    <location>
        <begin position="257"/>
        <end position="268"/>
    </location>
</feature>
<feature type="region of interest" description="Disordered" evidence="1">
    <location>
        <begin position="256"/>
        <end position="317"/>
    </location>
</feature>
<dbReference type="AlphaFoldDB" id="A0A484V0S6"/>
<feature type="region of interest" description="Disordered" evidence="1">
    <location>
        <begin position="330"/>
        <end position="391"/>
    </location>
</feature>
<sequence length="595" mass="57413">MTRSDRRASPLAHSRHLALGAALACAGILGGAAQAADIGHSRLVSAPGAPLQVLVPVRGMSAEEAASLKAAIAPLSAWSEVNLAPPVALKGLRVLVEPGRKADERQLRIVGAAAPSGQVVDLLLDVSTASGQRRVQVSLLVPSGATPAVSPAVVAPRPVASAPAAPAPRPAAGTLAVQRGDTLFAIARANPVEGAGVLQVLVALWQANPEAFIGNNMNLLRAGAALNLPDAATVRAVDPREASRIYQQQVEAFNRGRGAGQAGQGGDAASGKVGAADAPASVQAADGQDRVRLSAADAAADENASSGKAIDEAGGRVDTLQRNVDSLKQALGEGGGDTAGAQAGSDGDKARNGATGEAGGAAAGTGAGAASNGNGAGASASAPASGSAQAGGAEAAGAGAATAGAASAGAASGSPAPGATESGQAGSAGQAGNGAAGASAGAGTNAGSSAGSSPSATGATPPAASGGKGAASSNGAASGGASSGLSAPSLPSPSAGSANSATPATPDAAQTAPRGNWWSENLLAIVTGVLALIAFIIAWAMRRAGARQDDDGYENEDDEAYDPDRHGVARAAFQEKLERIDLDLDDRRPPSDDRR</sequence>
<evidence type="ECO:0000256" key="2">
    <source>
        <dbReference type="SAM" id="Phobius"/>
    </source>
</evidence>
<evidence type="ECO:0000313" key="4">
    <source>
        <dbReference type="EMBL" id="VFR53073.1"/>
    </source>
</evidence>
<keyword evidence="2" id="KW-0472">Membrane</keyword>
<dbReference type="EMBL" id="CAADIZ010000030">
    <property type="protein sequence ID" value="VFS24905.1"/>
    <property type="molecule type" value="Genomic_DNA"/>
</dbReference>
<evidence type="ECO:0000313" key="7">
    <source>
        <dbReference type="EMBL" id="VFS24905.1"/>
    </source>
</evidence>
<dbReference type="NCBIfam" id="TIGR03505">
    <property type="entry name" value="FimV_core"/>
    <property type="match status" value="1"/>
</dbReference>
<feature type="compositionally biased region" description="Low complexity" evidence="1">
    <location>
        <begin position="483"/>
        <end position="512"/>
    </location>
</feature>